<dbReference type="GeneID" id="63821444"/>
<proteinExistence type="predicted"/>
<evidence type="ECO:0000256" key="1">
    <source>
        <dbReference type="SAM" id="MobiDB-lite"/>
    </source>
</evidence>
<evidence type="ECO:0000313" key="3">
    <source>
        <dbReference type="EMBL" id="KZT06521.1"/>
    </source>
</evidence>
<name>A0A165E9D5_9APHY</name>
<feature type="transmembrane region" description="Helical" evidence="2">
    <location>
        <begin position="91"/>
        <end position="111"/>
    </location>
</feature>
<dbReference type="RefSeq" id="XP_040764261.1">
    <property type="nucleotide sequence ID" value="XM_040904414.1"/>
</dbReference>
<dbReference type="Proteomes" id="UP000076871">
    <property type="component" value="Unassembled WGS sequence"/>
</dbReference>
<gene>
    <name evidence="3" type="ORF">LAESUDRAFT_653366</name>
</gene>
<dbReference type="InParanoid" id="A0A165E9D5"/>
<feature type="compositionally biased region" description="Polar residues" evidence="1">
    <location>
        <begin position="29"/>
        <end position="46"/>
    </location>
</feature>
<feature type="region of interest" description="Disordered" evidence="1">
    <location>
        <begin position="1"/>
        <end position="78"/>
    </location>
</feature>
<keyword evidence="2" id="KW-0812">Transmembrane</keyword>
<accession>A0A165E9D5</accession>
<keyword evidence="4" id="KW-1185">Reference proteome</keyword>
<protein>
    <submittedName>
        <fullName evidence="3">Uncharacterized protein</fullName>
    </submittedName>
</protein>
<keyword evidence="2" id="KW-0472">Membrane</keyword>
<evidence type="ECO:0000256" key="2">
    <source>
        <dbReference type="SAM" id="Phobius"/>
    </source>
</evidence>
<dbReference type="AlphaFoldDB" id="A0A165E9D5"/>
<sequence>MAPQTQATSSSSHSKPSSPPPPYSEFVEPSQQSARSPQSHNTMNSPSPAPVPSHVGYGPTPIPQQTHLLPYYDPRSPHAVQEATRRARRRFIEAFLCAIGILALISLLTGVEAHMNLHAVRIGGWVRGALGECRDCAQW</sequence>
<reference evidence="3 4" key="1">
    <citation type="journal article" date="2016" name="Mol. Biol. Evol.">
        <title>Comparative Genomics of Early-Diverging Mushroom-Forming Fungi Provides Insights into the Origins of Lignocellulose Decay Capabilities.</title>
        <authorList>
            <person name="Nagy L.G."/>
            <person name="Riley R."/>
            <person name="Tritt A."/>
            <person name="Adam C."/>
            <person name="Daum C."/>
            <person name="Floudas D."/>
            <person name="Sun H."/>
            <person name="Yadav J.S."/>
            <person name="Pangilinan J."/>
            <person name="Larsson K.H."/>
            <person name="Matsuura K."/>
            <person name="Barry K."/>
            <person name="Labutti K."/>
            <person name="Kuo R."/>
            <person name="Ohm R.A."/>
            <person name="Bhattacharya S.S."/>
            <person name="Shirouzu T."/>
            <person name="Yoshinaga Y."/>
            <person name="Martin F.M."/>
            <person name="Grigoriev I.V."/>
            <person name="Hibbett D.S."/>
        </authorList>
    </citation>
    <scope>NUCLEOTIDE SEQUENCE [LARGE SCALE GENOMIC DNA]</scope>
    <source>
        <strain evidence="3 4">93-53</strain>
    </source>
</reference>
<evidence type="ECO:0000313" key="4">
    <source>
        <dbReference type="Proteomes" id="UP000076871"/>
    </source>
</evidence>
<dbReference type="EMBL" id="KV427624">
    <property type="protein sequence ID" value="KZT06521.1"/>
    <property type="molecule type" value="Genomic_DNA"/>
</dbReference>
<keyword evidence="2" id="KW-1133">Transmembrane helix</keyword>
<organism evidence="3 4">
    <name type="scientific">Laetiporus sulphureus 93-53</name>
    <dbReference type="NCBI Taxonomy" id="1314785"/>
    <lineage>
        <taxon>Eukaryota</taxon>
        <taxon>Fungi</taxon>
        <taxon>Dikarya</taxon>
        <taxon>Basidiomycota</taxon>
        <taxon>Agaricomycotina</taxon>
        <taxon>Agaricomycetes</taxon>
        <taxon>Polyporales</taxon>
        <taxon>Laetiporus</taxon>
    </lineage>
</organism>
<dbReference type="OrthoDB" id="3259540at2759"/>